<evidence type="ECO:0000313" key="2">
    <source>
        <dbReference type="Proteomes" id="UP001231362"/>
    </source>
</evidence>
<organism evidence="1 2">
    <name type="scientific">Anoxybacillus andreesenii</name>
    <dbReference type="NCBI Taxonomy" id="1325932"/>
    <lineage>
        <taxon>Bacteria</taxon>
        <taxon>Bacillati</taxon>
        <taxon>Bacillota</taxon>
        <taxon>Bacilli</taxon>
        <taxon>Bacillales</taxon>
        <taxon>Anoxybacillaceae</taxon>
        <taxon>Anoxybacillus</taxon>
    </lineage>
</organism>
<protein>
    <submittedName>
        <fullName evidence="1">Uncharacterized protein</fullName>
    </submittedName>
</protein>
<dbReference type="RefSeq" id="WP_307149534.1">
    <property type="nucleotide sequence ID" value="NZ_JAUSTU010000004.1"/>
</dbReference>
<proteinExistence type="predicted"/>
<gene>
    <name evidence="1" type="ORF">J2S07_001261</name>
</gene>
<reference evidence="1 2" key="1">
    <citation type="submission" date="2023-07" db="EMBL/GenBank/DDBJ databases">
        <title>Genomic Encyclopedia of Type Strains, Phase IV (KMG-IV): sequencing the most valuable type-strain genomes for metagenomic binning, comparative biology and taxonomic classification.</title>
        <authorList>
            <person name="Goeker M."/>
        </authorList>
    </citation>
    <scope>NUCLEOTIDE SEQUENCE [LARGE SCALE GENOMIC DNA]</scope>
    <source>
        <strain evidence="1 2">DSM 23948</strain>
    </source>
</reference>
<comment type="caution">
    <text evidence="1">The sequence shown here is derived from an EMBL/GenBank/DDBJ whole genome shotgun (WGS) entry which is preliminary data.</text>
</comment>
<name>A0ABT9V1X6_9BACL</name>
<dbReference type="Proteomes" id="UP001231362">
    <property type="component" value="Unassembled WGS sequence"/>
</dbReference>
<sequence length="85" mass="9377">MSEVYEIANIEKHDGLTEADTARIGRKVKIGVLHEGYRALLPHADDEEKALFTSVVKSIEGVEGDGEIKFTTINTTYTLRKVAGE</sequence>
<dbReference type="EMBL" id="JAUSTU010000004">
    <property type="protein sequence ID" value="MDQ0154957.1"/>
    <property type="molecule type" value="Genomic_DNA"/>
</dbReference>
<keyword evidence="2" id="KW-1185">Reference proteome</keyword>
<accession>A0ABT9V1X6</accession>
<evidence type="ECO:0000313" key="1">
    <source>
        <dbReference type="EMBL" id="MDQ0154957.1"/>
    </source>
</evidence>